<evidence type="ECO:0000256" key="1">
    <source>
        <dbReference type="ARBA" id="ARBA00008142"/>
    </source>
</evidence>
<protein>
    <recommendedName>
        <fullName evidence="2">Nucleoside diphosphate kinase</fullName>
    </recommendedName>
</protein>
<evidence type="ECO:0000313" key="10">
    <source>
        <dbReference type="EMBL" id="TFL02366.1"/>
    </source>
</evidence>
<feature type="compositionally biased region" description="Low complexity" evidence="8">
    <location>
        <begin position="25"/>
        <end position="34"/>
    </location>
</feature>
<accession>A0A5C3QKA1</accession>
<dbReference type="SMART" id="SM00562">
    <property type="entry name" value="NDK"/>
    <property type="match status" value="1"/>
</dbReference>
<evidence type="ECO:0000259" key="9">
    <source>
        <dbReference type="SMART" id="SM00562"/>
    </source>
</evidence>
<evidence type="ECO:0000256" key="5">
    <source>
        <dbReference type="ARBA" id="ARBA00022777"/>
    </source>
</evidence>
<dbReference type="Gene3D" id="3.30.70.141">
    <property type="entry name" value="Nucleoside diphosphate kinase-like domain"/>
    <property type="match status" value="1"/>
</dbReference>
<keyword evidence="4" id="KW-0547">Nucleotide-binding</keyword>
<dbReference type="PANTHER" id="PTHR46161:SF3">
    <property type="entry name" value="NUCLEOSIDE DIPHOSPHATE KINASE DDB_G0292928-RELATED"/>
    <property type="match status" value="1"/>
</dbReference>
<dbReference type="InterPro" id="IPR034907">
    <property type="entry name" value="NDK-like_dom"/>
</dbReference>
<feature type="compositionally biased region" description="Polar residues" evidence="8">
    <location>
        <begin position="405"/>
        <end position="417"/>
    </location>
</feature>
<dbReference type="EMBL" id="ML178822">
    <property type="protein sequence ID" value="TFL02366.1"/>
    <property type="molecule type" value="Genomic_DNA"/>
</dbReference>
<dbReference type="STRING" id="1884261.A0A5C3QKA1"/>
<dbReference type="OrthoDB" id="2162449at2759"/>
<dbReference type="Pfam" id="PF00334">
    <property type="entry name" value="NDK"/>
    <property type="match status" value="1"/>
</dbReference>
<feature type="region of interest" description="Disordered" evidence="8">
    <location>
        <begin position="310"/>
        <end position="535"/>
    </location>
</feature>
<feature type="domain" description="Nucleoside diphosphate kinase-like" evidence="9">
    <location>
        <begin position="35"/>
        <end position="168"/>
    </location>
</feature>
<feature type="compositionally biased region" description="Low complexity" evidence="8">
    <location>
        <begin position="379"/>
        <end position="396"/>
    </location>
</feature>
<evidence type="ECO:0000256" key="4">
    <source>
        <dbReference type="ARBA" id="ARBA00022741"/>
    </source>
</evidence>
<name>A0A5C3QKA1_9AGAR</name>
<dbReference type="PROSITE" id="PS51374">
    <property type="entry name" value="NDPK_LIKE"/>
    <property type="match status" value="1"/>
</dbReference>
<evidence type="ECO:0000256" key="7">
    <source>
        <dbReference type="PROSITE-ProRule" id="PRU00706"/>
    </source>
</evidence>
<comment type="similarity">
    <text evidence="1 7">Belongs to the NDK family.</text>
</comment>
<dbReference type="Proteomes" id="UP000305067">
    <property type="component" value="Unassembled WGS sequence"/>
</dbReference>
<evidence type="ECO:0000256" key="2">
    <source>
        <dbReference type="ARBA" id="ARBA00017632"/>
    </source>
</evidence>
<keyword evidence="11" id="KW-1185">Reference proteome</keyword>
<dbReference type="AlphaFoldDB" id="A0A5C3QKA1"/>
<evidence type="ECO:0000313" key="11">
    <source>
        <dbReference type="Proteomes" id="UP000305067"/>
    </source>
</evidence>
<dbReference type="PANTHER" id="PTHR46161">
    <property type="entry name" value="NUCLEOSIDE DIPHOSPHATE KINASE"/>
    <property type="match status" value="1"/>
</dbReference>
<evidence type="ECO:0000256" key="6">
    <source>
        <dbReference type="ARBA" id="ARBA00022840"/>
    </source>
</evidence>
<evidence type="ECO:0000256" key="8">
    <source>
        <dbReference type="SAM" id="MobiDB-lite"/>
    </source>
</evidence>
<organism evidence="10 11">
    <name type="scientific">Pterulicium gracile</name>
    <dbReference type="NCBI Taxonomy" id="1884261"/>
    <lineage>
        <taxon>Eukaryota</taxon>
        <taxon>Fungi</taxon>
        <taxon>Dikarya</taxon>
        <taxon>Basidiomycota</taxon>
        <taxon>Agaricomycotina</taxon>
        <taxon>Agaricomycetes</taxon>
        <taxon>Agaricomycetidae</taxon>
        <taxon>Agaricales</taxon>
        <taxon>Pleurotineae</taxon>
        <taxon>Pterulaceae</taxon>
        <taxon>Pterulicium</taxon>
    </lineage>
</organism>
<reference evidence="10 11" key="1">
    <citation type="journal article" date="2019" name="Nat. Ecol. Evol.">
        <title>Megaphylogeny resolves global patterns of mushroom evolution.</title>
        <authorList>
            <person name="Varga T."/>
            <person name="Krizsan K."/>
            <person name="Foldi C."/>
            <person name="Dima B."/>
            <person name="Sanchez-Garcia M."/>
            <person name="Sanchez-Ramirez S."/>
            <person name="Szollosi G.J."/>
            <person name="Szarkandi J.G."/>
            <person name="Papp V."/>
            <person name="Albert L."/>
            <person name="Andreopoulos W."/>
            <person name="Angelini C."/>
            <person name="Antonin V."/>
            <person name="Barry K.W."/>
            <person name="Bougher N.L."/>
            <person name="Buchanan P."/>
            <person name="Buyck B."/>
            <person name="Bense V."/>
            <person name="Catcheside P."/>
            <person name="Chovatia M."/>
            <person name="Cooper J."/>
            <person name="Damon W."/>
            <person name="Desjardin D."/>
            <person name="Finy P."/>
            <person name="Geml J."/>
            <person name="Haridas S."/>
            <person name="Hughes K."/>
            <person name="Justo A."/>
            <person name="Karasinski D."/>
            <person name="Kautmanova I."/>
            <person name="Kiss B."/>
            <person name="Kocsube S."/>
            <person name="Kotiranta H."/>
            <person name="LaButti K.M."/>
            <person name="Lechner B.E."/>
            <person name="Liimatainen K."/>
            <person name="Lipzen A."/>
            <person name="Lukacs Z."/>
            <person name="Mihaltcheva S."/>
            <person name="Morgado L.N."/>
            <person name="Niskanen T."/>
            <person name="Noordeloos M.E."/>
            <person name="Ohm R.A."/>
            <person name="Ortiz-Santana B."/>
            <person name="Ovrebo C."/>
            <person name="Racz N."/>
            <person name="Riley R."/>
            <person name="Savchenko A."/>
            <person name="Shiryaev A."/>
            <person name="Soop K."/>
            <person name="Spirin V."/>
            <person name="Szebenyi C."/>
            <person name="Tomsovsky M."/>
            <person name="Tulloss R.E."/>
            <person name="Uehling J."/>
            <person name="Grigoriev I.V."/>
            <person name="Vagvolgyi C."/>
            <person name="Papp T."/>
            <person name="Martin F.M."/>
            <person name="Miettinen O."/>
            <person name="Hibbett D.S."/>
            <person name="Nagy L.G."/>
        </authorList>
    </citation>
    <scope>NUCLEOTIDE SEQUENCE [LARGE SCALE GENOMIC DNA]</scope>
    <source>
        <strain evidence="10 11">CBS 309.79</strain>
    </source>
</reference>
<feature type="region of interest" description="Disordered" evidence="8">
    <location>
        <begin position="1"/>
        <end position="34"/>
    </location>
</feature>
<evidence type="ECO:0000256" key="3">
    <source>
        <dbReference type="ARBA" id="ARBA00022679"/>
    </source>
</evidence>
<keyword evidence="3" id="KW-0808">Transferase</keyword>
<sequence>MSHEQHNPVYPTEDTSANLTPLPPSGASTPSGGPITRTVAIIKNHGLDHRFDIESLISEAKFEIVKERQMEFDTDTDPETLYELFGEDARSFSEGPVWVYILERRRAIETWQELMGPADPAEAHETAPHSIRARYGISTAQNTIMGSPDAAAAEVQIASLFASSPPFPTSELPEEDVVPGYQYGSMRSVSSSVLSTLKRQLSSTGSQSSSKFSSDKQKIRFSARALPATHAKPDIAPRMTKAAALRQGIKLERTDSNKSIPTKDEMKQIFMDVPGHRRSSTISVASTAPPAFAPRMTKAAALRLGIKQEKPVAPVKSRQSMEKRSTFEGVPGHKRRETISVASSAAPVVTPRTNRSAALRATMDKAPPSSFMFRGPSSGGLSRSSSSTSLNSNYSNKPPSRPPSAANNYSRPPSAANTYGRPPSAAAAAPTRPAPRPSVSRSASLSRATAASAARPPLANATLEKSVNGGAKPANGGTAPPKLQRRPSSISAPTIAPRTNKSAALRAEKKAKEEAEAAAKAAKMKPRKPGFILSG</sequence>
<proteinExistence type="inferred from homology"/>
<dbReference type="SUPFAM" id="SSF54919">
    <property type="entry name" value="Nucleoside diphosphate kinase, NDK"/>
    <property type="match status" value="1"/>
</dbReference>
<dbReference type="GO" id="GO:0016301">
    <property type="term" value="F:kinase activity"/>
    <property type="evidence" value="ECO:0007669"/>
    <property type="project" value="UniProtKB-KW"/>
</dbReference>
<feature type="compositionally biased region" description="Low complexity" evidence="8">
    <location>
        <begin position="421"/>
        <end position="459"/>
    </location>
</feature>
<gene>
    <name evidence="10" type="ORF">BDV98DRAFT_505478</name>
</gene>
<keyword evidence="6" id="KW-0067">ATP-binding</keyword>
<comment type="caution">
    <text evidence="7">Lacks conserved residue(s) required for the propagation of feature annotation.</text>
</comment>
<keyword evidence="5" id="KW-0418">Kinase</keyword>
<feature type="compositionally biased region" description="Polar residues" evidence="8">
    <location>
        <begin position="486"/>
        <end position="502"/>
    </location>
</feature>
<feature type="compositionally biased region" description="Basic and acidic residues" evidence="8">
    <location>
        <begin position="506"/>
        <end position="517"/>
    </location>
</feature>
<dbReference type="InterPro" id="IPR036850">
    <property type="entry name" value="NDK-like_dom_sf"/>
</dbReference>
<dbReference type="GO" id="GO:0005524">
    <property type="term" value="F:ATP binding"/>
    <property type="evidence" value="ECO:0007669"/>
    <property type="project" value="UniProtKB-KW"/>
</dbReference>